<feature type="domain" description="Indole-3-glycerol phosphate synthase" evidence="9">
    <location>
        <begin position="4"/>
        <end position="256"/>
    </location>
</feature>
<keyword evidence="6" id="KW-0822">Tryptophan biosynthesis</keyword>
<sequence length="263" mass="28951">MTILDKIIAFKKKEIAKIKAEVPVQKLVQSPKFKRSTISLKKSLLEVGSTGIIAEFKRQSPSKGIINDKATIADVTNGYLDANVAAQSILTDTSFFGGTMADLMEARVINQIKPILRKDFVVDGFQIVEAKAIGADVILLIASCLTATELKNYGNLATDLGLEVLYEVHTQEDLDKINDLDNKIIGINNRNLKTFEVDLEHSIKLASQIPDTCVKVSESGISDPRIITGLKEYGFQGFLIGENFMKQENPGEACQEFISQLRS</sequence>
<evidence type="ECO:0000256" key="7">
    <source>
        <dbReference type="ARBA" id="ARBA00023141"/>
    </source>
</evidence>
<keyword evidence="5" id="KW-0210">Decarboxylase</keyword>
<dbReference type="GO" id="GO:0004640">
    <property type="term" value="F:phosphoribosylanthranilate isomerase activity"/>
    <property type="evidence" value="ECO:0007669"/>
    <property type="project" value="TreeGrafter"/>
</dbReference>
<accession>A0A1B8TQJ7</accession>
<dbReference type="SUPFAM" id="SSF51366">
    <property type="entry name" value="Ribulose-phoshate binding barrel"/>
    <property type="match status" value="1"/>
</dbReference>
<dbReference type="InterPro" id="IPR013798">
    <property type="entry name" value="Indole-3-glycerol_P_synth_dom"/>
</dbReference>
<dbReference type="Gene3D" id="3.20.20.70">
    <property type="entry name" value="Aldolase class I"/>
    <property type="match status" value="1"/>
</dbReference>
<dbReference type="InterPro" id="IPR011060">
    <property type="entry name" value="RibuloseP-bd_barrel"/>
</dbReference>
<dbReference type="UniPathway" id="UPA00035">
    <property type="reaction ID" value="UER00043"/>
</dbReference>
<dbReference type="InterPro" id="IPR013785">
    <property type="entry name" value="Aldolase_TIM"/>
</dbReference>
<dbReference type="Pfam" id="PF00218">
    <property type="entry name" value="IGPS"/>
    <property type="match status" value="1"/>
</dbReference>
<evidence type="ECO:0000256" key="6">
    <source>
        <dbReference type="ARBA" id="ARBA00022822"/>
    </source>
</evidence>
<dbReference type="RefSeq" id="WP_065320302.1">
    <property type="nucleotide sequence ID" value="NZ_CP017477.1"/>
</dbReference>
<dbReference type="Proteomes" id="UP000092584">
    <property type="component" value="Unassembled WGS sequence"/>
</dbReference>
<keyword evidence="4" id="KW-0028">Amino-acid biosynthesis</keyword>
<dbReference type="PANTHER" id="PTHR22854:SF2">
    <property type="entry name" value="INDOLE-3-GLYCEROL-PHOSPHATE SYNTHASE"/>
    <property type="match status" value="1"/>
</dbReference>
<evidence type="ECO:0000313" key="11">
    <source>
        <dbReference type="Proteomes" id="UP000092584"/>
    </source>
</evidence>
<gene>
    <name evidence="10" type="ORF">LPB3_14250</name>
</gene>
<proteinExistence type="predicted"/>
<dbReference type="EMBL" id="LSFM01000025">
    <property type="protein sequence ID" value="OBY61947.1"/>
    <property type="molecule type" value="Genomic_DNA"/>
</dbReference>
<keyword evidence="8" id="KW-0456">Lyase</keyword>
<evidence type="ECO:0000256" key="3">
    <source>
        <dbReference type="ARBA" id="ARBA00012362"/>
    </source>
</evidence>
<evidence type="ECO:0000313" key="10">
    <source>
        <dbReference type="EMBL" id="OBY61947.1"/>
    </source>
</evidence>
<reference evidence="11" key="1">
    <citation type="submission" date="2016-02" db="EMBL/GenBank/DDBJ databases">
        <authorList>
            <person name="Shin S.-K."/>
            <person name="Yi H."/>
            <person name="Kim E."/>
        </authorList>
    </citation>
    <scope>NUCLEOTIDE SEQUENCE [LARGE SCALE GENOMIC DNA]</scope>
    <source>
        <strain evidence="11">LPB0003</strain>
    </source>
</reference>
<name>A0A1B8TQJ7_9FLAO</name>
<dbReference type="PANTHER" id="PTHR22854">
    <property type="entry name" value="TRYPTOPHAN BIOSYNTHESIS PROTEIN"/>
    <property type="match status" value="1"/>
</dbReference>
<evidence type="ECO:0000256" key="8">
    <source>
        <dbReference type="ARBA" id="ARBA00023239"/>
    </source>
</evidence>
<dbReference type="STRING" id="1774273.LPB03_15060"/>
<evidence type="ECO:0000256" key="1">
    <source>
        <dbReference type="ARBA" id="ARBA00001633"/>
    </source>
</evidence>
<dbReference type="CDD" id="cd00331">
    <property type="entry name" value="IGPS"/>
    <property type="match status" value="1"/>
</dbReference>
<dbReference type="AlphaFoldDB" id="A0A1B8TQJ7"/>
<comment type="pathway">
    <text evidence="2">Amino-acid biosynthesis; L-tryptophan biosynthesis; L-tryptophan from chorismate: step 4/5.</text>
</comment>
<dbReference type="GO" id="GO:0000162">
    <property type="term" value="P:L-tryptophan biosynthetic process"/>
    <property type="evidence" value="ECO:0007669"/>
    <property type="project" value="UniProtKB-UniPathway"/>
</dbReference>
<evidence type="ECO:0000259" key="9">
    <source>
        <dbReference type="Pfam" id="PF00218"/>
    </source>
</evidence>
<keyword evidence="7" id="KW-0057">Aromatic amino acid biosynthesis</keyword>
<protein>
    <recommendedName>
        <fullName evidence="3">indole-3-glycerol-phosphate synthase</fullName>
        <ecNumber evidence="3">4.1.1.48</ecNumber>
    </recommendedName>
</protein>
<organism evidence="10 11">
    <name type="scientific">Polaribacter vadi</name>
    <dbReference type="NCBI Taxonomy" id="1774273"/>
    <lineage>
        <taxon>Bacteria</taxon>
        <taxon>Pseudomonadati</taxon>
        <taxon>Bacteroidota</taxon>
        <taxon>Flavobacteriia</taxon>
        <taxon>Flavobacteriales</taxon>
        <taxon>Flavobacteriaceae</taxon>
    </lineage>
</organism>
<comment type="caution">
    <text evidence="10">The sequence shown here is derived from an EMBL/GenBank/DDBJ whole genome shotgun (WGS) entry which is preliminary data.</text>
</comment>
<dbReference type="EC" id="4.1.1.48" evidence="3"/>
<dbReference type="KEGG" id="pob:LPB03_15060"/>
<dbReference type="NCBIfam" id="NF001377">
    <property type="entry name" value="PRK00278.2-4"/>
    <property type="match status" value="1"/>
</dbReference>
<dbReference type="InterPro" id="IPR045186">
    <property type="entry name" value="Indole-3-glycerol_P_synth"/>
</dbReference>
<dbReference type="GO" id="GO:0004425">
    <property type="term" value="F:indole-3-glycerol-phosphate synthase activity"/>
    <property type="evidence" value="ECO:0007669"/>
    <property type="project" value="UniProtKB-EC"/>
</dbReference>
<keyword evidence="11" id="KW-1185">Reference proteome</keyword>
<evidence type="ECO:0000256" key="5">
    <source>
        <dbReference type="ARBA" id="ARBA00022793"/>
    </source>
</evidence>
<comment type="catalytic activity">
    <reaction evidence="1">
        <text>1-(2-carboxyphenylamino)-1-deoxy-D-ribulose 5-phosphate + H(+) = (1S,2R)-1-C-(indol-3-yl)glycerol 3-phosphate + CO2 + H2O</text>
        <dbReference type="Rhea" id="RHEA:23476"/>
        <dbReference type="ChEBI" id="CHEBI:15377"/>
        <dbReference type="ChEBI" id="CHEBI:15378"/>
        <dbReference type="ChEBI" id="CHEBI:16526"/>
        <dbReference type="ChEBI" id="CHEBI:58613"/>
        <dbReference type="ChEBI" id="CHEBI:58866"/>
        <dbReference type="EC" id="4.1.1.48"/>
    </reaction>
</comment>
<dbReference type="OrthoDB" id="9804217at2"/>
<dbReference type="FunFam" id="3.20.20.70:FF:000024">
    <property type="entry name" value="Indole-3-glycerol phosphate synthase"/>
    <property type="match status" value="1"/>
</dbReference>
<evidence type="ECO:0000256" key="2">
    <source>
        <dbReference type="ARBA" id="ARBA00004696"/>
    </source>
</evidence>
<evidence type="ECO:0000256" key="4">
    <source>
        <dbReference type="ARBA" id="ARBA00022605"/>
    </source>
</evidence>